<dbReference type="PRINTS" id="PR00081">
    <property type="entry name" value="GDHRDH"/>
</dbReference>
<keyword evidence="2" id="KW-0560">Oxidoreductase</keyword>
<dbReference type="Proteomes" id="UP000237640">
    <property type="component" value="Unassembled WGS sequence"/>
</dbReference>
<accession>A0A2T0MG85</accession>
<reference evidence="3 4" key="1">
    <citation type="submission" date="2018-03" db="EMBL/GenBank/DDBJ databases">
        <title>Genomic Encyclopedia of Archaeal and Bacterial Type Strains, Phase II (KMG-II): from individual species to whole genera.</title>
        <authorList>
            <person name="Goeker M."/>
        </authorList>
    </citation>
    <scope>NUCLEOTIDE SEQUENCE [LARGE SCALE GENOMIC DNA]</scope>
    <source>
        <strain evidence="3 4">DSM 25027</strain>
    </source>
</reference>
<dbReference type="InterPro" id="IPR002347">
    <property type="entry name" value="SDR_fam"/>
</dbReference>
<dbReference type="Gene3D" id="3.40.50.720">
    <property type="entry name" value="NAD(P)-binding Rossmann-like Domain"/>
    <property type="match status" value="1"/>
</dbReference>
<dbReference type="AlphaFoldDB" id="A0A2T0MG85"/>
<dbReference type="EMBL" id="PVYX01000001">
    <property type="protein sequence ID" value="PRX56597.1"/>
    <property type="molecule type" value="Genomic_DNA"/>
</dbReference>
<evidence type="ECO:0000313" key="3">
    <source>
        <dbReference type="EMBL" id="PRX56597.1"/>
    </source>
</evidence>
<dbReference type="RefSeq" id="WP_106143555.1">
    <property type="nucleotide sequence ID" value="NZ_PVYX01000001.1"/>
</dbReference>
<evidence type="ECO:0000313" key="4">
    <source>
        <dbReference type="Proteomes" id="UP000237640"/>
    </source>
</evidence>
<proteinExistence type="inferred from homology"/>
<comment type="similarity">
    <text evidence="1">Belongs to the short-chain dehydrogenases/reductases (SDR) family.</text>
</comment>
<dbReference type="OrthoDB" id="9808814at2"/>
<comment type="caution">
    <text evidence="3">The sequence shown here is derived from an EMBL/GenBank/DDBJ whole genome shotgun (WGS) entry which is preliminary data.</text>
</comment>
<gene>
    <name evidence="3" type="ORF">CLV81_0594</name>
</gene>
<sequence length="272" mass="28777">MGFSNHLKQKLLNKYGPWALVTGASSGIGMALSTRLAESGFNLVLHGRNATALSELSSALEDKWGVVTDVIIADISSTSSVVQLIDSLGDLPIGLFVASAGFGTSGDFIQGDLEAEIKMLQVNNLALMMLTHHFARTFAQKGGGGIILMSSIVGFQGVPNAAHYAATKAYVQSLGEGLYHELKPHGVDVLAAAPGPVASGFGKVADMQMTSTLSPEDIALPILKSLGRKSTVFPGRLTQILIFGLRTVPRWGKIRIMKMVMGGMTKHQKAEV</sequence>
<organism evidence="3 4">
    <name type="scientific">Flagellimonas meridianipacifica</name>
    <dbReference type="NCBI Taxonomy" id="1080225"/>
    <lineage>
        <taxon>Bacteria</taxon>
        <taxon>Pseudomonadati</taxon>
        <taxon>Bacteroidota</taxon>
        <taxon>Flavobacteriia</taxon>
        <taxon>Flavobacteriales</taxon>
        <taxon>Flavobacteriaceae</taxon>
        <taxon>Flagellimonas</taxon>
    </lineage>
</organism>
<dbReference type="InterPro" id="IPR036291">
    <property type="entry name" value="NAD(P)-bd_dom_sf"/>
</dbReference>
<dbReference type="PANTHER" id="PTHR43899:SF13">
    <property type="entry name" value="RH59310P"/>
    <property type="match status" value="1"/>
</dbReference>
<dbReference type="PIRSF" id="PIRSF000126">
    <property type="entry name" value="11-beta-HSD1"/>
    <property type="match status" value="1"/>
</dbReference>
<keyword evidence="4" id="KW-1185">Reference proteome</keyword>
<evidence type="ECO:0000256" key="2">
    <source>
        <dbReference type="ARBA" id="ARBA00023002"/>
    </source>
</evidence>
<dbReference type="SUPFAM" id="SSF51735">
    <property type="entry name" value="NAD(P)-binding Rossmann-fold domains"/>
    <property type="match status" value="1"/>
</dbReference>
<dbReference type="Pfam" id="PF00106">
    <property type="entry name" value="adh_short"/>
    <property type="match status" value="1"/>
</dbReference>
<dbReference type="GO" id="GO:0016491">
    <property type="term" value="F:oxidoreductase activity"/>
    <property type="evidence" value="ECO:0007669"/>
    <property type="project" value="UniProtKB-KW"/>
</dbReference>
<evidence type="ECO:0000256" key="1">
    <source>
        <dbReference type="ARBA" id="ARBA00006484"/>
    </source>
</evidence>
<evidence type="ECO:0008006" key="5">
    <source>
        <dbReference type="Google" id="ProtNLM"/>
    </source>
</evidence>
<protein>
    <recommendedName>
        <fullName evidence="5">Short-subunit dehydrogenase</fullName>
    </recommendedName>
</protein>
<dbReference type="InterPro" id="IPR051019">
    <property type="entry name" value="VLCFA-Steroid_DH"/>
</dbReference>
<name>A0A2T0MG85_9FLAO</name>
<dbReference type="PANTHER" id="PTHR43899">
    <property type="entry name" value="RH59310P"/>
    <property type="match status" value="1"/>
</dbReference>